<dbReference type="Proteomes" id="UP000823633">
    <property type="component" value="Unassembled WGS sequence"/>
</dbReference>
<evidence type="ECO:0000313" key="2">
    <source>
        <dbReference type="Proteomes" id="UP000823633"/>
    </source>
</evidence>
<dbReference type="AlphaFoldDB" id="A0A9D9EAE2"/>
<reference evidence="1" key="2">
    <citation type="journal article" date="2021" name="PeerJ">
        <title>Extensive microbial diversity within the chicken gut microbiome revealed by metagenomics and culture.</title>
        <authorList>
            <person name="Gilroy R."/>
            <person name="Ravi A."/>
            <person name="Getino M."/>
            <person name="Pursley I."/>
            <person name="Horton D.L."/>
            <person name="Alikhan N.F."/>
            <person name="Baker D."/>
            <person name="Gharbi K."/>
            <person name="Hall N."/>
            <person name="Watson M."/>
            <person name="Adriaenssens E.M."/>
            <person name="Foster-Nyarko E."/>
            <person name="Jarju S."/>
            <person name="Secka A."/>
            <person name="Antonio M."/>
            <person name="Oren A."/>
            <person name="Chaudhuri R.R."/>
            <person name="La Ragione R."/>
            <person name="Hildebrand F."/>
            <person name="Pallen M.J."/>
        </authorList>
    </citation>
    <scope>NUCLEOTIDE SEQUENCE</scope>
    <source>
        <strain evidence="1">11167</strain>
    </source>
</reference>
<sequence>MKKTLLTTILVAILAISTLGAADFELVFGSPTIDQHPEILIGFVPTAAKLGVGYTGLNLIEGNETQLALIAGGGYVQRKVWQNPETGAVETTDPIVYDTANVEWELRFSQGFLQSPVEGKDLLTLTASYLGRWDYNKDSMVVGQDRDNGDNFPIRTLEGYLGANYSGHIYPDLKGNAQHLGTAFQLQLKLDMMDEQKMYSNGLLSTFEAKYAPLALNSALDGVADYYSLTLNTVIAYSPYQIIGNDGQHWFSITVVDRINLNWTDGSAVPVYAQGPVSLGRKVRGYNTWTYNTQFTAVNNFDIRFAGPDWYTIFPRVNLFIDAGYGCGDVFNTDYFESNMLASAGIQVTVSFFDFIDLGYQIAYLFTGSKYTEGPDVNVTGSFTFFLDF</sequence>
<protein>
    <submittedName>
        <fullName evidence="1">Uncharacterized protein</fullName>
    </submittedName>
</protein>
<organism evidence="1 2">
    <name type="scientific">Candidatus Aphodenecus pullistercoris</name>
    <dbReference type="NCBI Taxonomy" id="2840669"/>
    <lineage>
        <taxon>Bacteria</taxon>
        <taxon>Pseudomonadati</taxon>
        <taxon>Spirochaetota</taxon>
        <taxon>Spirochaetia</taxon>
        <taxon>Spirochaetales</taxon>
        <taxon>Candidatus Aphodenecus</taxon>
    </lineage>
</organism>
<name>A0A9D9EAE2_9SPIR</name>
<evidence type="ECO:0000313" key="1">
    <source>
        <dbReference type="EMBL" id="MBO8443033.1"/>
    </source>
</evidence>
<gene>
    <name evidence="1" type="ORF">IAC42_04665</name>
</gene>
<dbReference type="EMBL" id="JADIMU010000029">
    <property type="protein sequence ID" value="MBO8443033.1"/>
    <property type="molecule type" value="Genomic_DNA"/>
</dbReference>
<comment type="caution">
    <text evidence="1">The sequence shown here is derived from an EMBL/GenBank/DDBJ whole genome shotgun (WGS) entry which is preliminary data.</text>
</comment>
<accession>A0A9D9EAE2</accession>
<reference evidence="1" key="1">
    <citation type="submission" date="2020-10" db="EMBL/GenBank/DDBJ databases">
        <authorList>
            <person name="Gilroy R."/>
        </authorList>
    </citation>
    <scope>NUCLEOTIDE SEQUENCE</scope>
    <source>
        <strain evidence="1">11167</strain>
    </source>
</reference>
<proteinExistence type="predicted"/>